<dbReference type="EMBL" id="JAVFHQ010000045">
    <property type="protein sequence ID" value="KAK4542068.1"/>
    <property type="molecule type" value="Genomic_DNA"/>
</dbReference>
<evidence type="ECO:0000313" key="4">
    <source>
        <dbReference type="Proteomes" id="UP001324427"/>
    </source>
</evidence>
<proteinExistence type="predicted"/>
<feature type="region of interest" description="Disordered" evidence="1">
    <location>
        <begin position="389"/>
        <end position="409"/>
    </location>
</feature>
<keyword evidence="4" id="KW-1185">Reference proteome</keyword>
<evidence type="ECO:0000259" key="2">
    <source>
        <dbReference type="PROSITE" id="PS50097"/>
    </source>
</evidence>
<gene>
    <name evidence="3" type="ORF">LTR36_007099</name>
</gene>
<dbReference type="AlphaFoldDB" id="A0AAV9JB20"/>
<accession>A0AAV9JB20</accession>
<name>A0AAV9JB20_9PEZI</name>
<feature type="compositionally biased region" description="Polar residues" evidence="1">
    <location>
        <begin position="395"/>
        <end position="409"/>
    </location>
</feature>
<feature type="domain" description="BTB" evidence="2">
    <location>
        <begin position="176"/>
        <end position="208"/>
    </location>
</feature>
<evidence type="ECO:0000256" key="1">
    <source>
        <dbReference type="SAM" id="MobiDB-lite"/>
    </source>
</evidence>
<dbReference type="InterPro" id="IPR000210">
    <property type="entry name" value="BTB/POZ_dom"/>
</dbReference>
<sequence>MFLGFISGAPRSRRNEVGHPLVWWPMCMLFSARWKNRQFLDFALNNFLDALRNATVTELSSVAIALRDLYEEHEGTATIQDVSDELLPIVATRGAEMLADPTCVQYLCENKQRSLHALAHEMSSMSATESQRVSNMPLFLPSVFMEHYGARQALGTGRGYGLQQRPRMDFNSDPSTDCIVRVMDCGSVGRDFHTHRSTLLAASSFFRSKNVRVSGHLPFVMGRPFLVYHFSVEAVQACLEHIHGISFSTNTTGANGLDFLKECIQLGHEWAVTSFRQDAAWKYLQAALALPRKDIWQLAIDVIALAVDDNECCSWVTSAILEAATERIAAFLGDPISINIFSQYDGRILMSLCLQLAADKEYIRGYGLCPPDDPPLQRVVEILHHREHASEGRAESSSTSHLHKATGSSSEINNAAYTGWRRG</sequence>
<protein>
    <recommendedName>
        <fullName evidence="2">BTB domain-containing protein</fullName>
    </recommendedName>
</protein>
<organism evidence="3 4">
    <name type="scientific">Oleoguttula mirabilis</name>
    <dbReference type="NCBI Taxonomy" id="1507867"/>
    <lineage>
        <taxon>Eukaryota</taxon>
        <taxon>Fungi</taxon>
        <taxon>Dikarya</taxon>
        <taxon>Ascomycota</taxon>
        <taxon>Pezizomycotina</taxon>
        <taxon>Dothideomycetes</taxon>
        <taxon>Dothideomycetidae</taxon>
        <taxon>Mycosphaerellales</taxon>
        <taxon>Teratosphaeriaceae</taxon>
        <taxon>Oleoguttula</taxon>
    </lineage>
</organism>
<evidence type="ECO:0000313" key="3">
    <source>
        <dbReference type="EMBL" id="KAK4542068.1"/>
    </source>
</evidence>
<reference evidence="3 4" key="1">
    <citation type="submission" date="2021-11" db="EMBL/GenBank/DDBJ databases">
        <title>Black yeast isolated from Biological Soil Crust.</title>
        <authorList>
            <person name="Kurbessoian T."/>
        </authorList>
    </citation>
    <scope>NUCLEOTIDE SEQUENCE [LARGE SCALE GENOMIC DNA]</scope>
    <source>
        <strain evidence="3 4">CCFEE 5522</strain>
    </source>
</reference>
<dbReference type="PROSITE" id="PS50097">
    <property type="entry name" value="BTB"/>
    <property type="match status" value="1"/>
</dbReference>
<dbReference type="Proteomes" id="UP001324427">
    <property type="component" value="Unassembled WGS sequence"/>
</dbReference>
<comment type="caution">
    <text evidence="3">The sequence shown here is derived from an EMBL/GenBank/DDBJ whole genome shotgun (WGS) entry which is preliminary data.</text>
</comment>